<evidence type="ECO:0000313" key="8">
    <source>
        <dbReference type="Proteomes" id="UP000001593"/>
    </source>
</evidence>
<keyword evidence="5" id="KW-0472">Membrane</keyword>
<dbReference type="Gene3D" id="2.60.40.10">
    <property type="entry name" value="Immunoglobulins"/>
    <property type="match status" value="1"/>
</dbReference>
<protein>
    <recommendedName>
        <fullName evidence="6">PKD domain-containing protein</fullName>
    </recommendedName>
</protein>
<evidence type="ECO:0000256" key="3">
    <source>
        <dbReference type="ARBA" id="ARBA00022737"/>
    </source>
</evidence>
<dbReference type="InterPro" id="IPR035986">
    <property type="entry name" value="PKD_dom_sf"/>
</dbReference>
<evidence type="ECO:0000256" key="1">
    <source>
        <dbReference type="ARBA" id="ARBA00004370"/>
    </source>
</evidence>
<dbReference type="OMA" id="ECHCAND"/>
<dbReference type="SUPFAM" id="SSF49299">
    <property type="entry name" value="PKD domain"/>
    <property type="match status" value="1"/>
</dbReference>
<dbReference type="GO" id="GO:0016020">
    <property type="term" value="C:membrane"/>
    <property type="evidence" value="ECO:0007669"/>
    <property type="project" value="UniProtKB-SubCell"/>
</dbReference>
<gene>
    <name evidence="7" type="ORF">NEMVEDRAFT_v1g221616</name>
</gene>
<dbReference type="HOGENOM" id="CLU_853386_0_0_1"/>
<evidence type="ECO:0000256" key="2">
    <source>
        <dbReference type="ARBA" id="ARBA00022692"/>
    </source>
</evidence>
<dbReference type="CDD" id="cd00146">
    <property type="entry name" value="PKD"/>
    <property type="match status" value="1"/>
</dbReference>
<dbReference type="PROSITE" id="PS50093">
    <property type="entry name" value="PKD"/>
    <property type="match status" value="1"/>
</dbReference>
<keyword evidence="4" id="KW-1133">Transmembrane helix</keyword>
<dbReference type="PhylomeDB" id="A7T320"/>
<dbReference type="Proteomes" id="UP000001593">
    <property type="component" value="Unassembled WGS sequence"/>
</dbReference>
<name>A7T320_NEMVE</name>
<evidence type="ECO:0000313" key="7">
    <source>
        <dbReference type="EMBL" id="EDO29646.1"/>
    </source>
</evidence>
<keyword evidence="3" id="KW-0677">Repeat</keyword>
<dbReference type="InterPro" id="IPR000601">
    <property type="entry name" value="PKD_dom"/>
</dbReference>
<dbReference type="EMBL" id="DS470375">
    <property type="protein sequence ID" value="EDO29646.1"/>
    <property type="molecule type" value="Genomic_DNA"/>
</dbReference>
<keyword evidence="2" id="KW-0812">Transmembrane</keyword>
<feature type="domain" description="PKD" evidence="6">
    <location>
        <begin position="176"/>
        <end position="223"/>
    </location>
</feature>
<reference evidence="7 8" key="1">
    <citation type="journal article" date="2007" name="Science">
        <title>Sea anemone genome reveals ancestral eumetazoan gene repertoire and genomic organization.</title>
        <authorList>
            <person name="Putnam N.H."/>
            <person name="Srivastava M."/>
            <person name="Hellsten U."/>
            <person name="Dirks B."/>
            <person name="Chapman J."/>
            <person name="Salamov A."/>
            <person name="Terry A."/>
            <person name="Shapiro H."/>
            <person name="Lindquist E."/>
            <person name="Kapitonov V.V."/>
            <person name="Jurka J."/>
            <person name="Genikhovich G."/>
            <person name="Grigoriev I.V."/>
            <person name="Lucas S.M."/>
            <person name="Steele R.E."/>
            <person name="Finnerty J.R."/>
            <person name="Technau U."/>
            <person name="Martindale M.Q."/>
            <person name="Rokhsar D.S."/>
        </authorList>
    </citation>
    <scope>NUCLEOTIDE SEQUENCE [LARGE SCALE GENOMIC DNA]</scope>
    <source>
        <strain evidence="8">CH2 X CH6</strain>
    </source>
</reference>
<comment type="subcellular location">
    <subcellularLocation>
        <location evidence="1">Membrane</location>
    </subcellularLocation>
</comment>
<dbReference type="Pfam" id="PF00801">
    <property type="entry name" value="PKD"/>
    <property type="match status" value="1"/>
</dbReference>
<evidence type="ECO:0000256" key="5">
    <source>
        <dbReference type="ARBA" id="ARBA00023136"/>
    </source>
</evidence>
<organism evidence="7 8">
    <name type="scientific">Nematostella vectensis</name>
    <name type="common">Starlet sea anemone</name>
    <dbReference type="NCBI Taxonomy" id="45351"/>
    <lineage>
        <taxon>Eukaryota</taxon>
        <taxon>Metazoa</taxon>
        <taxon>Cnidaria</taxon>
        <taxon>Anthozoa</taxon>
        <taxon>Hexacorallia</taxon>
        <taxon>Actiniaria</taxon>
        <taxon>Edwardsiidae</taxon>
        <taxon>Nematostella</taxon>
    </lineage>
</organism>
<keyword evidence="8" id="KW-1185">Reference proteome</keyword>
<dbReference type="InParanoid" id="A7T320"/>
<evidence type="ECO:0000256" key="4">
    <source>
        <dbReference type="ARBA" id="ARBA00022989"/>
    </source>
</evidence>
<accession>A7T320</accession>
<dbReference type="InterPro" id="IPR013783">
    <property type="entry name" value="Ig-like_fold"/>
</dbReference>
<dbReference type="PANTHER" id="PTHR46730">
    <property type="entry name" value="POLYCYSTIN-1"/>
    <property type="match status" value="1"/>
</dbReference>
<proteinExistence type="predicted"/>
<sequence>MDIDYNYKVYIVKKNNLHGPLYRFEIKELVLAKYKAEIQASQAVITPASSITDSCLYFIGVKLVLIHFAPVDTGFNIKLKQKSLSLSYFFLLGCYDASANEGNVIPQNSTNERECMRACANAKQPLTLMFNGSECTCGNWDIWTKINNSLCSQTITNSKKIYKVYNFTTFVETLMSVKFLLALPSNETLFSFNFGDGSKNTTWVGTPVAEHVFEETGTFKVCVQSKTNESIASHCREIVAIETIVSAVTCSPAQAVKKPVKCNININQGSDIKASLHMTSLYESMWNQSISFPVSGKEVNRVKVVRNIMERGDKHDNLAKGPFDKA</sequence>
<dbReference type="AlphaFoldDB" id="A7T320"/>
<evidence type="ECO:0000259" key="6">
    <source>
        <dbReference type="PROSITE" id="PS50093"/>
    </source>
</evidence>
<dbReference type="PANTHER" id="PTHR46730:SF1">
    <property type="entry name" value="PLAT DOMAIN-CONTAINING PROTEIN"/>
    <property type="match status" value="1"/>
</dbReference>